<dbReference type="Proteomes" id="UP000215896">
    <property type="component" value="Unassembled WGS sequence"/>
</dbReference>
<name>A0A255GQL0_9ACTN</name>
<dbReference type="OrthoDB" id="3778264at2"/>
<comment type="caution">
    <text evidence="1">The sequence shown here is derived from an EMBL/GenBank/DDBJ whole genome shotgun (WGS) entry which is preliminary data.</text>
</comment>
<reference evidence="1 2" key="1">
    <citation type="submission" date="2017-07" db="EMBL/GenBank/DDBJ databases">
        <title>Draft whole genome sequences of clinical Proprionibacteriaceae strains.</title>
        <authorList>
            <person name="Bernier A.-M."/>
            <person name="Bernard K."/>
            <person name="Domingo M.-C."/>
        </authorList>
    </citation>
    <scope>NUCLEOTIDE SEQUENCE [LARGE SCALE GENOMIC DNA]</scope>
    <source>
        <strain evidence="1 2">NML 030167</strain>
    </source>
</reference>
<dbReference type="EMBL" id="NMVO01000001">
    <property type="protein sequence ID" value="OYO17871.1"/>
    <property type="molecule type" value="Genomic_DNA"/>
</dbReference>
<keyword evidence="2" id="KW-1185">Reference proteome</keyword>
<accession>A0A4R6LR54</accession>
<proteinExistence type="predicted"/>
<accession>A0A255GQL0</accession>
<protein>
    <submittedName>
        <fullName evidence="1">Uncharacterized protein</fullName>
    </submittedName>
</protein>
<sequence>MGIFASNGRLEQDFSTSADTVRATIEKVVSEQGHHLGAVSPDRERYEVTTKRTAFNWGTALALTLSENGAGTSVVIDYDNSPGSPKALMDGRKNTKAAQQFLDQLVAAS</sequence>
<evidence type="ECO:0000313" key="1">
    <source>
        <dbReference type="EMBL" id="OYO17871.1"/>
    </source>
</evidence>
<dbReference type="RefSeq" id="WP_094404650.1">
    <property type="nucleotide sequence ID" value="NZ_NMVO01000001.1"/>
</dbReference>
<organism evidence="1 2">
    <name type="scientific">Enemella evansiae</name>
    <dbReference type="NCBI Taxonomy" id="2016499"/>
    <lineage>
        <taxon>Bacteria</taxon>
        <taxon>Bacillati</taxon>
        <taxon>Actinomycetota</taxon>
        <taxon>Actinomycetes</taxon>
        <taxon>Propionibacteriales</taxon>
        <taxon>Propionibacteriaceae</taxon>
        <taxon>Enemella</taxon>
    </lineage>
</organism>
<evidence type="ECO:0000313" key="2">
    <source>
        <dbReference type="Proteomes" id="UP000215896"/>
    </source>
</evidence>
<dbReference type="AlphaFoldDB" id="A0A255GQL0"/>
<gene>
    <name evidence="1" type="ORF">CGZ94_03115</name>
</gene>